<evidence type="ECO:0000313" key="2">
    <source>
        <dbReference type="EMBL" id="CAL6042384.1"/>
    </source>
</evidence>
<name>A0AA86U546_9EUKA</name>
<dbReference type="EMBL" id="CATOUU010000710">
    <property type="protein sequence ID" value="CAI9943075.1"/>
    <property type="molecule type" value="Genomic_DNA"/>
</dbReference>
<reference evidence="1" key="1">
    <citation type="submission" date="2023-06" db="EMBL/GenBank/DDBJ databases">
        <authorList>
            <person name="Kurt Z."/>
        </authorList>
    </citation>
    <scope>NUCLEOTIDE SEQUENCE</scope>
</reference>
<proteinExistence type="predicted"/>
<accession>A0AA86U546</accession>
<gene>
    <name evidence="1" type="ORF">HINF_LOCUS30720</name>
    <name evidence="2" type="ORF">HINF_LOCUS39568</name>
</gene>
<dbReference type="Proteomes" id="UP001642409">
    <property type="component" value="Unassembled WGS sequence"/>
</dbReference>
<sequence>MNEIDQILKYYISYCYQPLCLDTQELLISKPSNYQNYLNLEAENIEISSILKETHKCQLTKYLMQTKVNSGNIVTVNDDLNVISNNWWKFLNVKIFRFAALFGIKIQNKRSRVSS</sequence>
<keyword evidence="3" id="KW-1185">Reference proteome</keyword>
<dbReference type="AlphaFoldDB" id="A0AA86U546"/>
<protein>
    <submittedName>
        <fullName evidence="2">Hypothetical_protein</fullName>
    </submittedName>
</protein>
<evidence type="ECO:0000313" key="1">
    <source>
        <dbReference type="EMBL" id="CAI9943075.1"/>
    </source>
</evidence>
<comment type="caution">
    <text evidence="1">The sequence shown here is derived from an EMBL/GenBank/DDBJ whole genome shotgun (WGS) entry which is preliminary data.</text>
</comment>
<reference evidence="2 3" key="2">
    <citation type="submission" date="2024-07" db="EMBL/GenBank/DDBJ databases">
        <authorList>
            <person name="Akdeniz Z."/>
        </authorList>
    </citation>
    <scope>NUCLEOTIDE SEQUENCE [LARGE SCALE GENOMIC DNA]</scope>
</reference>
<dbReference type="EMBL" id="CAXDID020000153">
    <property type="protein sequence ID" value="CAL6042384.1"/>
    <property type="molecule type" value="Genomic_DNA"/>
</dbReference>
<organism evidence="1">
    <name type="scientific">Hexamita inflata</name>
    <dbReference type="NCBI Taxonomy" id="28002"/>
    <lineage>
        <taxon>Eukaryota</taxon>
        <taxon>Metamonada</taxon>
        <taxon>Diplomonadida</taxon>
        <taxon>Hexamitidae</taxon>
        <taxon>Hexamitinae</taxon>
        <taxon>Hexamita</taxon>
    </lineage>
</organism>
<evidence type="ECO:0000313" key="3">
    <source>
        <dbReference type="Proteomes" id="UP001642409"/>
    </source>
</evidence>